<protein>
    <recommendedName>
        <fullName evidence="6">RING-type domain-containing protein</fullName>
    </recommendedName>
</protein>
<dbReference type="AlphaFoldDB" id="A0A7U2FK59"/>
<keyword evidence="2 4" id="KW-0863">Zinc-finger</keyword>
<sequence length="325" mass="36482">MSSDPKPTNRYRALPSRGEFFMTGVQPIYPLPDENCSICADALEENVVEIIMCQHSFHTMCILTWLSATDGMRNRACPNCRICLFDPSNPGPYIAPDPRPGLELEPPRIMGPRETYIQEQRQRVAERRAAELQHVPAPRLNAIVRELGSPISQREYELQTRQVVEEREAAEQLLAAPNNTVPDQPNPDINAAYDQERLEAEAAEIPASVAQPESSARGPPNRRTQASLEPARQRAVRRLRAGRGPDNPIIAPRDTPRPVRRRATRRSRADSVDTPAIAPSNNSRDDVLAAVPVPSRELDSRELRLVRRVRRREEAEAAAALRRRG</sequence>
<dbReference type="OrthoDB" id="8062037at2759"/>
<dbReference type="SMART" id="SM00184">
    <property type="entry name" value="RING"/>
    <property type="match status" value="1"/>
</dbReference>
<dbReference type="InterPro" id="IPR001841">
    <property type="entry name" value="Znf_RING"/>
</dbReference>
<keyword evidence="1" id="KW-0479">Metal-binding</keyword>
<dbReference type="Pfam" id="PF00097">
    <property type="entry name" value="zf-C3HC4"/>
    <property type="match status" value="1"/>
</dbReference>
<gene>
    <name evidence="7" type="ORF">JI435_105800</name>
</gene>
<evidence type="ECO:0000256" key="5">
    <source>
        <dbReference type="SAM" id="MobiDB-lite"/>
    </source>
</evidence>
<reference evidence="8" key="1">
    <citation type="journal article" date="2021" name="BMC Genomics">
        <title>Chromosome-level genome assembly and manually-curated proteome of model necrotroph Parastagonospora nodorum Sn15 reveals a genome-wide trove of candidate effector homologs, and redundancy of virulence-related functions within an accessory chromosome.</title>
        <authorList>
            <person name="Bertazzoni S."/>
            <person name="Jones D.A.B."/>
            <person name="Phan H.T."/>
            <person name="Tan K.-C."/>
            <person name="Hane J.K."/>
        </authorList>
    </citation>
    <scope>NUCLEOTIDE SEQUENCE [LARGE SCALE GENOMIC DNA]</scope>
    <source>
        <strain evidence="8">SN15 / ATCC MYA-4574 / FGSC 10173)</strain>
    </source>
</reference>
<dbReference type="InterPro" id="IPR018957">
    <property type="entry name" value="Znf_C3HC4_RING-type"/>
</dbReference>
<proteinExistence type="predicted"/>
<feature type="domain" description="RING-type" evidence="6">
    <location>
        <begin position="36"/>
        <end position="81"/>
    </location>
</feature>
<accession>A0A7U2FK59</accession>
<dbReference type="Gene3D" id="3.30.40.10">
    <property type="entry name" value="Zinc/RING finger domain, C3HC4 (zinc finger)"/>
    <property type="match status" value="1"/>
</dbReference>
<dbReference type="PROSITE" id="PS50089">
    <property type="entry name" value="ZF_RING_2"/>
    <property type="match status" value="1"/>
</dbReference>
<dbReference type="Proteomes" id="UP000663193">
    <property type="component" value="Chromosome 17"/>
</dbReference>
<evidence type="ECO:0000256" key="1">
    <source>
        <dbReference type="ARBA" id="ARBA00022723"/>
    </source>
</evidence>
<evidence type="ECO:0000313" key="8">
    <source>
        <dbReference type="Proteomes" id="UP000663193"/>
    </source>
</evidence>
<dbReference type="InterPro" id="IPR013083">
    <property type="entry name" value="Znf_RING/FYVE/PHD"/>
</dbReference>
<evidence type="ECO:0000313" key="7">
    <source>
        <dbReference type="EMBL" id="QRD04646.1"/>
    </source>
</evidence>
<organism evidence="7 8">
    <name type="scientific">Phaeosphaeria nodorum (strain SN15 / ATCC MYA-4574 / FGSC 10173)</name>
    <name type="common">Glume blotch fungus</name>
    <name type="synonym">Parastagonospora nodorum</name>
    <dbReference type="NCBI Taxonomy" id="321614"/>
    <lineage>
        <taxon>Eukaryota</taxon>
        <taxon>Fungi</taxon>
        <taxon>Dikarya</taxon>
        <taxon>Ascomycota</taxon>
        <taxon>Pezizomycotina</taxon>
        <taxon>Dothideomycetes</taxon>
        <taxon>Pleosporomycetidae</taxon>
        <taxon>Pleosporales</taxon>
        <taxon>Pleosporineae</taxon>
        <taxon>Phaeosphaeriaceae</taxon>
        <taxon>Parastagonospora</taxon>
    </lineage>
</organism>
<dbReference type="PANTHER" id="PTHR45969:SF69">
    <property type="entry name" value="FINGER DOMAIN PROTEIN, PUTATIVE (AFU_ORTHOLOGUE AFUA_3G12190)-RELATED"/>
    <property type="match status" value="1"/>
</dbReference>
<evidence type="ECO:0000256" key="2">
    <source>
        <dbReference type="ARBA" id="ARBA00022771"/>
    </source>
</evidence>
<dbReference type="EMBL" id="CP069039">
    <property type="protein sequence ID" value="QRD04646.1"/>
    <property type="molecule type" value="Genomic_DNA"/>
</dbReference>
<evidence type="ECO:0000256" key="3">
    <source>
        <dbReference type="ARBA" id="ARBA00022833"/>
    </source>
</evidence>
<evidence type="ECO:0000256" key="4">
    <source>
        <dbReference type="PROSITE-ProRule" id="PRU00175"/>
    </source>
</evidence>
<feature type="region of interest" description="Disordered" evidence="5">
    <location>
        <begin position="206"/>
        <end position="291"/>
    </location>
</feature>
<keyword evidence="8" id="KW-1185">Reference proteome</keyword>
<evidence type="ECO:0000259" key="6">
    <source>
        <dbReference type="PROSITE" id="PS50089"/>
    </source>
</evidence>
<dbReference type="SUPFAM" id="SSF57850">
    <property type="entry name" value="RING/U-box"/>
    <property type="match status" value="1"/>
</dbReference>
<keyword evidence="3" id="KW-0862">Zinc</keyword>
<name>A0A7U2FK59_PHANO</name>
<dbReference type="GO" id="GO:0008270">
    <property type="term" value="F:zinc ion binding"/>
    <property type="evidence" value="ECO:0007669"/>
    <property type="project" value="UniProtKB-KW"/>
</dbReference>
<dbReference type="PANTHER" id="PTHR45969">
    <property type="entry name" value="RING ZINC FINGER PROTEIN-RELATED"/>
    <property type="match status" value="1"/>
</dbReference>
<dbReference type="VEuPathDB" id="FungiDB:JI435_105800"/>